<keyword evidence="3" id="KW-1185">Reference proteome</keyword>
<dbReference type="Proteomes" id="UP000008237">
    <property type="component" value="Unassembled WGS sequence"/>
</dbReference>
<dbReference type="AlphaFoldDB" id="E2BHV5"/>
<evidence type="ECO:0000259" key="1">
    <source>
        <dbReference type="PROSITE" id="PS50866"/>
    </source>
</evidence>
<evidence type="ECO:0000313" key="2">
    <source>
        <dbReference type="EMBL" id="EFN84723.1"/>
    </source>
</evidence>
<dbReference type="InterPro" id="IPR051064">
    <property type="entry name" value="SEC14/CRAL-TRIO_domain"/>
</dbReference>
<sequence length="125" mass="14215">MYISNADKLNEDYTTVVIRKGRKIEFDVSASEVGSILSWEFRSEGHDIKFGILRKDTSGTKTEVIPIRRVASHQSEEIGILNCEVPAIYSIVFDNTYSFLRNKKVHYSVRVLPPMQETEASTSVE</sequence>
<dbReference type="InterPro" id="IPR036598">
    <property type="entry name" value="GOLD_dom_sf"/>
</dbReference>
<name>E2BHV5_HARSA</name>
<feature type="domain" description="GOLD" evidence="1">
    <location>
        <begin position="6"/>
        <end position="111"/>
    </location>
</feature>
<reference evidence="2 3" key="1">
    <citation type="journal article" date="2010" name="Science">
        <title>Genomic comparison of the ants Camponotus floridanus and Harpegnathos saltator.</title>
        <authorList>
            <person name="Bonasio R."/>
            <person name="Zhang G."/>
            <person name="Ye C."/>
            <person name="Mutti N.S."/>
            <person name="Fang X."/>
            <person name="Qin N."/>
            <person name="Donahue G."/>
            <person name="Yang P."/>
            <person name="Li Q."/>
            <person name="Li C."/>
            <person name="Zhang P."/>
            <person name="Huang Z."/>
            <person name="Berger S.L."/>
            <person name="Reinberg D."/>
            <person name="Wang J."/>
            <person name="Liebig J."/>
        </authorList>
    </citation>
    <scope>NUCLEOTIDE SEQUENCE [LARGE SCALE GENOMIC DNA]</scope>
    <source>
        <strain evidence="2 3">R22 G/1</strain>
    </source>
</reference>
<dbReference type="EMBL" id="GL448347">
    <property type="protein sequence ID" value="EFN84723.1"/>
    <property type="molecule type" value="Genomic_DNA"/>
</dbReference>
<dbReference type="PANTHER" id="PTHR23324">
    <property type="entry name" value="SEC14 RELATED PROTEIN"/>
    <property type="match status" value="1"/>
</dbReference>
<dbReference type="OrthoDB" id="1434354at2759"/>
<dbReference type="InterPro" id="IPR009038">
    <property type="entry name" value="GOLD_dom"/>
</dbReference>
<dbReference type="GO" id="GO:0005737">
    <property type="term" value="C:cytoplasm"/>
    <property type="evidence" value="ECO:0007669"/>
    <property type="project" value="TreeGrafter"/>
</dbReference>
<evidence type="ECO:0000313" key="3">
    <source>
        <dbReference type="Proteomes" id="UP000008237"/>
    </source>
</evidence>
<organism evidence="3">
    <name type="scientific">Harpegnathos saltator</name>
    <name type="common">Jerdon's jumping ant</name>
    <dbReference type="NCBI Taxonomy" id="610380"/>
    <lineage>
        <taxon>Eukaryota</taxon>
        <taxon>Metazoa</taxon>
        <taxon>Ecdysozoa</taxon>
        <taxon>Arthropoda</taxon>
        <taxon>Hexapoda</taxon>
        <taxon>Insecta</taxon>
        <taxon>Pterygota</taxon>
        <taxon>Neoptera</taxon>
        <taxon>Endopterygota</taxon>
        <taxon>Hymenoptera</taxon>
        <taxon>Apocrita</taxon>
        <taxon>Aculeata</taxon>
        <taxon>Formicoidea</taxon>
        <taxon>Formicidae</taxon>
        <taxon>Ponerinae</taxon>
        <taxon>Ponerini</taxon>
        <taxon>Harpegnathos</taxon>
    </lineage>
</organism>
<proteinExistence type="predicted"/>
<dbReference type="PROSITE" id="PS50866">
    <property type="entry name" value="GOLD"/>
    <property type="match status" value="1"/>
</dbReference>
<protein>
    <submittedName>
        <fullName evidence="2">SEC14-like protein 2</fullName>
    </submittedName>
</protein>
<dbReference type="PANTHER" id="PTHR23324:SF83">
    <property type="entry name" value="SEC14-LIKE PROTEIN 2"/>
    <property type="match status" value="1"/>
</dbReference>
<dbReference type="OMA" id="MIRCNGR"/>
<gene>
    <name evidence="2" type="ORF">EAI_10662</name>
</gene>
<dbReference type="SUPFAM" id="SSF101576">
    <property type="entry name" value="Supernatant protein factor (SPF), C-terminal domain"/>
    <property type="match status" value="1"/>
</dbReference>
<dbReference type="Gene3D" id="2.60.120.680">
    <property type="entry name" value="GOLD domain"/>
    <property type="match status" value="1"/>
</dbReference>
<accession>E2BHV5</accession>
<dbReference type="InParanoid" id="E2BHV5"/>